<protein>
    <recommendedName>
        <fullName evidence="6">PhnA-like protein</fullName>
    </recommendedName>
</protein>
<reference evidence="4" key="2">
    <citation type="submission" date="2020-09" db="EMBL/GenBank/DDBJ databases">
        <authorList>
            <person name="Sun Q."/>
            <person name="Sedlacek I."/>
        </authorList>
    </citation>
    <scope>NUCLEOTIDE SEQUENCE</scope>
    <source>
        <strain evidence="4">CCM 7684</strain>
    </source>
</reference>
<dbReference type="EMBL" id="BMCP01000007">
    <property type="protein sequence ID" value="GGE53951.1"/>
    <property type="molecule type" value="Genomic_DNA"/>
</dbReference>
<feature type="compositionally biased region" description="Basic and acidic residues" evidence="2">
    <location>
        <begin position="1"/>
        <end position="18"/>
    </location>
</feature>
<comment type="caution">
    <text evidence="4">The sequence shown here is derived from an EMBL/GenBank/DDBJ whole genome shotgun (WGS) entry which is preliminary data.</text>
</comment>
<evidence type="ECO:0008006" key="6">
    <source>
        <dbReference type="Google" id="ProtNLM"/>
    </source>
</evidence>
<dbReference type="RefSeq" id="WP_188411009.1">
    <property type="nucleotide sequence ID" value="NZ_BMCP01000007.1"/>
</dbReference>
<feature type="transmembrane region" description="Helical" evidence="3">
    <location>
        <begin position="274"/>
        <end position="297"/>
    </location>
</feature>
<feature type="coiled-coil region" evidence="1">
    <location>
        <begin position="241"/>
        <end position="272"/>
    </location>
</feature>
<feature type="transmembrane region" description="Helical" evidence="3">
    <location>
        <begin position="86"/>
        <end position="105"/>
    </location>
</feature>
<evidence type="ECO:0000256" key="3">
    <source>
        <dbReference type="SAM" id="Phobius"/>
    </source>
</evidence>
<organism evidence="4 5">
    <name type="scientific">Agaricicola taiwanensis</name>
    <dbReference type="NCBI Taxonomy" id="591372"/>
    <lineage>
        <taxon>Bacteria</taxon>
        <taxon>Pseudomonadati</taxon>
        <taxon>Pseudomonadota</taxon>
        <taxon>Alphaproteobacteria</taxon>
        <taxon>Rhodobacterales</taxon>
        <taxon>Paracoccaceae</taxon>
        <taxon>Agaricicola</taxon>
    </lineage>
</organism>
<proteinExistence type="predicted"/>
<evidence type="ECO:0000313" key="5">
    <source>
        <dbReference type="Proteomes" id="UP000602745"/>
    </source>
</evidence>
<keyword evidence="3" id="KW-1133">Transmembrane helix</keyword>
<evidence type="ECO:0000256" key="1">
    <source>
        <dbReference type="SAM" id="Coils"/>
    </source>
</evidence>
<evidence type="ECO:0000313" key="4">
    <source>
        <dbReference type="EMBL" id="GGE53951.1"/>
    </source>
</evidence>
<reference evidence="4" key="1">
    <citation type="journal article" date="2014" name="Int. J. Syst. Evol. Microbiol.">
        <title>Complete genome sequence of Corynebacterium casei LMG S-19264T (=DSM 44701T), isolated from a smear-ripened cheese.</title>
        <authorList>
            <consortium name="US DOE Joint Genome Institute (JGI-PGF)"/>
            <person name="Walter F."/>
            <person name="Albersmeier A."/>
            <person name="Kalinowski J."/>
            <person name="Ruckert C."/>
        </authorList>
    </citation>
    <scope>NUCLEOTIDE SEQUENCE</scope>
    <source>
        <strain evidence="4">CCM 7684</strain>
    </source>
</reference>
<feature type="transmembrane region" description="Helical" evidence="3">
    <location>
        <begin position="40"/>
        <end position="66"/>
    </location>
</feature>
<dbReference type="AlphaFoldDB" id="A0A8J2YM98"/>
<sequence>MADRTKPVTPRNEGDHSAPHLSPVTPAEDIRTIMINRVSWGAVFAGVALSLVTQLLLNMLGVGIGLATLDPATGDNPAASSFSIGAGLWFTVAGIIAALVGGYVAGRLSGKPKESTAGWHGLTTWALTTLVIFYLLTSTLGTVLGGTYRTMTDAFGAVASTAGSAAQTAAEVAGPNLGGITDPFASIENSVRSATGGNDPAALRDAAVAAVRAAVTGDQAQAQDARERAAQAIATAQNIPIEQARTQVTQYEEQYRQTVEQAQQRATEIADASAAVGSTAALLSALGLILGAIASWFGGRMGAVDPTVSGYTGGTVSGRM</sequence>
<feature type="transmembrane region" description="Helical" evidence="3">
    <location>
        <begin position="117"/>
        <end position="136"/>
    </location>
</feature>
<keyword evidence="3" id="KW-0812">Transmembrane</keyword>
<name>A0A8J2YM98_9RHOB</name>
<evidence type="ECO:0000256" key="2">
    <source>
        <dbReference type="SAM" id="MobiDB-lite"/>
    </source>
</evidence>
<gene>
    <name evidence="4" type="ORF">GCM10007276_33830</name>
</gene>
<dbReference type="Proteomes" id="UP000602745">
    <property type="component" value="Unassembled WGS sequence"/>
</dbReference>
<keyword evidence="1" id="KW-0175">Coiled coil</keyword>
<accession>A0A8J2YM98</accession>
<feature type="region of interest" description="Disordered" evidence="2">
    <location>
        <begin position="1"/>
        <end position="23"/>
    </location>
</feature>
<keyword evidence="5" id="KW-1185">Reference proteome</keyword>
<keyword evidence="3" id="KW-0472">Membrane</keyword>